<dbReference type="Gene3D" id="3.40.50.300">
    <property type="entry name" value="P-loop containing nucleotide triphosphate hydrolases"/>
    <property type="match status" value="1"/>
</dbReference>
<evidence type="ECO:0000256" key="5">
    <source>
        <dbReference type="ARBA" id="ARBA00022840"/>
    </source>
</evidence>
<dbReference type="InterPro" id="IPR027417">
    <property type="entry name" value="P-loop_NTPase"/>
</dbReference>
<feature type="binding site" evidence="8">
    <location>
        <begin position="11"/>
        <end position="19"/>
    </location>
    <ligand>
        <name>ATP</name>
        <dbReference type="ChEBI" id="CHEBI:30616"/>
    </ligand>
</feature>
<dbReference type="Proteomes" id="UP001303601">
    <property type="component" value="Chromosome"/>
</dbReference>
<dbReference type="EMBL" id="CP137845">
    <property type="protein sequence ID" value="WPB54223.1"/>
    <property type="molecule type" value="Genomic_DNA"/>
</dbReference>
<evidence type="ECO:0000256" key="3">
    <source>
        <dbReference type="ARBA" id="ARBA00022741"/>
    </source>
</evidence>
<dbReference type="CDD" id="cd02020">
    <property type="entry name" value="CMPK"/>
    <property type="match status" value="1"/>
</dbReference>
<dbReference type="GO" id="GO:0016301">
    <property type="term" value="F:kinase activity"/>
    <property type="evidence" value="ECO:0007669"/>
    <property type="project" value="UniProtKB-KW"/>
</dbReference>
<dbReference type="GeneID" id="94493549"/>
<evidence type="ECO:0000259" key="9">
    <source>
        <dbReference type="Pfam" id="PF02224"/>
    </source>
</evidence>
<sequence length="225" mass="25549">MTKKINIAIDGPSGVGKTVMSNMLAKKLGYKFLSSGSFYRVIAFNAIKQNLDFKNEKQINESWEFDDLNITEDGKIIFKGNDISLSIRNDEVSQAASKIAKFASIRKKVNLFIQDFANKHKGIIVDGRDATYRILPNAEVKFFLWASAEIRAKRRVKQDAEMGIISNYNDVLESIKIRDYNDMNRDIDPLKVSEGSIEIDSSNMSVEENFKVMLDIVNEKVGNYE</sequence>
<organism evidence="10 11">
    <name type="scientific">Metamycoplasma equirhinis</name>
    <dbReference type="NCBI Taxonomy" id="92402"/>
    <lineage>
        <taxon>Bacteria</taxon>
        <taxon>Bacillati</taxon>
        <taxon>Mycoplasmatota</taxon>
        <taxon>Mycoplasmoidales</taxon>
        <taxon>Metamycoplasmataceae</taxon>
        <taxon>Metamycoplasma</taxon>
    </lineage>
</organism>
<keyword evidence="2 8" id="KW-0808">Transferase</keyword>
<evidence type="ECO:0000256" key="6">
    <source>
        <dbReference type="ARBA" id="ARBA00047615"/>
    </source>
</evidence>
<evidence type="ECO:0000256" key="1">
    <source>
        <dbReference type="ARBA" id="ARBA00009427"/>
    </source>
</evidence>
<keyword evidence="8" id="KW-0963">Cytoplasm</keyword>
<dbReference type="HAMAP" id="MF_00238">
    <property type="entry name" value="Cytidyl_kinase_type1"/>
    <property type="match status" value="1"/>
</dbReference>
<reference evidence="10" key="1">
    <citation type="submission" date="2023-11" db="EMBL/GenBank/DDBJ databases">
        <title>Completed genome sequence of Mycoplasma equirhinis type strain M432/72.</title>
        <authorList>
            <person name="Spergser J."/>
        </authorList>
    </citation>
    <scope>NUCLEOTIDE SEQUENCE [LARGE SCALE GENOMIC DNA]</scope>
    <source>
        <strain evidence="10">M432/72</strain>
    </source>
</reference>
<evidence type="ECO:0000313" key="10">
    <source>
        <dbReference type="EMBL" id="WPB54223.1"/>
    </source>
</evidence>
<dbReference type="SUPFAM" id="SSF52540">
    <property type="entry name" value="P-loop containing nucleoside triphosphate hydrolases"/>
    <property type="match status" value="1"/>
</dbReference>
<proteinExistence type="inferred from homology"/>
<accession>A0ABZ0PBA1</accession>
<gene>
    <name evidence="8 10" type="primary">cmk</name>
    <name evidence="10" type="ORF">R9B83_01520</name>
</gene>
<comment type="catalytic activity">
    <reaction evidence="7 8">
        <text>CMP + ATP = CDP + ADP</text>
        <dbReference type="Rhea" id="RHEA:11600"/>
        <dbReference type="ChEBI" id="CHEBI:30616"/>
        <dbReference type="ChEBI" id="CHEBI:58069"/>
        <dbReference type="ChEBI" id="CHEBI:60377"/>
        <dbReference type="ChEBI" id="CHEBI:456216"/>
        <dbReference type="EC" id="2.7.4.25"/>
    </reaction>
</comment>
<keyword evidence="3 8" id="KW-0547">Nucleotide-binding</keyword>
<comment type="similarity">
    <text evidence="1 8">Belongs to the cytidylate kinase family. Type 1 subfamily.</text>
</comment>
<dbReference type="InterPro" id="IPR011994">
    <property type="entry name" value="Cytidylate_kinase_dom"/>
</dbReference>
<keyword evidence="11" id="KW-1185">Reference proteome</keyword>
<name>A0ABZ0PBA1_9BACT</name>
<dbReference type="Pfam" id="PF02224">
    <property type="entry name" value="Cytidylate_kin"/>
    <property type="match status" value="1"/>
</dbReference>
<feature type="domain" description="Cytidylate kinase" evidence="9">
    <location>
        <begin position="7"/>
        <end position="218"/>
    </location>
</feature>
<evidence type="ECO:0000313" key="11">
    <source>
        <dbReference type="Proteomes" id="UP001303601"/>
    </source>
</evidence>
<dbReference type="NCBIfam" id="TIGR00017">
    <property type="entry name" value="cmk"/>
    <property type="match status" value="1"/>
</dbReference>
<keyword evidence="5 8" id="KW-0067">ATP-binding</keyword>
<evidence type="ECO:0000256" key="2">
    <source>
        <dbReference type="ARBA" id="ARBA00022679"/>
    </source>
</evidence>
<comment type="catalytic activity">
    <reaction evidence="6 8">
        <text>dCMP + ATP = dCDP + ADP</text>
        <dbReference type="Rhea" id="RHEA:25094"/>
        <dbReference type="ChEBI" id="CHEBI:30616"/>
        <dbReference type="ChEBI" id="CHEBI:57566"/>
        <dbReference type="ChEBI" id="CHEBI:58593"/>
        <dbReference type="ChEBI" id="CHEBI:456216"/>
        <dbReference type="EC" id="2.7.4.25"/>
    </reaction>
</comment>
<evidence type="ECO:0000256" key="7">
    <source>
        <dbReference type="ARBA" id="ARBA00048478"/>
    </source>
</evidence>
<evidence type="ECO:0000256" key="4">
    <source>
        <dbReference type="ARBA" id="ARBA00022777"/>
    </source>
</evidence>
<evidence type="ECO:0000256" key="8">
    <source>
        <dbReference type="HAMAP-Rule" id="MF_00238"/>
    </source>
</evidence>
<keyword evidence="4 8" id="KW-0418">Kinase</keyword>
<comment type="subcellular location">
    <subcellularLocation>
        <location evidence="8">Cytoplasm</location>
    </subcellularLocation>
</comment>
<dbReference type="RefSeq" id="WP_140031629.1">
    <property type="nucleotide sequence ID" value="NZ_AP027305.1"/>
</dbReference>
<dbReference type="InterPro" id="IPR003136">
    <property type="entry name" value="Cytidylate_kin"/>
</dbReference>
<protein>
    <recommendedName>
        <fullName evidence="8">Cytidylate kinase</fullName>
        <shortName evidence="8">CK</shortName>
        <ecNumber evidence="8">2.7.4.25</ecNumber>
    </recommendedName>
    <alternativeName>
        <fullName evidence="8">Cytidine monophosphate kinase</fullName>
        <shortName evidence="8">CMP kinase</shortName>
    </alternativeName>
</protein>
<dbReference type="EC" id="2.7.4.25" evidence="8"/>